<dbReference type="Proteomes" id="UP000298693">
    <property type="component" value="Chromosome"/>
</dbReference>
<accession>A0A4D8QYI2</accession>
<protein>
    <submittedName>
        <fullName evidence="2">Uncharacterized protein</fullName>
    </submittedName>
</protein>
<sequence length="73" mass="7827">MAHSPLPTASLLYQRIDAFQALRTRIDRAFSAGQITPQMRRELLAAARDQSGIATGSLPSGSRPRALIGAPKP</sequence>
<evidence type="ECO:0000313" key="3">
    <source>
        <dbReference type="Proteomes" id="UP000298693"/>
    </source>
</evidence>
<evidence type="ECO:0000256" key="1">
    <source>
        <dbReference type="SAM" id="MobiDB-lite"/>
    </source>
</evidence>
<name>A0A4D8QYI2_AZOBR</name>
<dbReference type="RefSeq" id="WP_137138688.1">
    <property type="nucleotide sequence ID" value="NZ_CP032345.1"/>
</dbReference>
<organism evidence="2 3">
    <name type="scientific">Azospirillum brasilense</name>
    <dbReference type="NCBI Taxonomy" id="192"/>
    <lineage>
        <taxon>Bacteria</taxon>
        <taxon>Pseudomonadati</taxon>
        <taxon>Pseudomonadota</taxon>
        <taxon>Alphaproteobacteria</taxon>
        <taxon>Rhodospirillales</taxon>
        <taxon>Azospirillaceae</taxon>
        <taxon>Azospirillum</taxon>
    </lineage>
</organism>
<reference evidence="2 3" key="1">
    <citation type="submission" date="2018-09" db="EMBL/GenBank/DDBJ databases">
        <title>Whole genome based analysis of evolution and adaptive divergence in Indian and Brazilian strains of Azospirillum brasilense.</title>
        <authorList>
            <person name="Singh C."/>
            <person name="Tripathi A.K."/>
        </authorList>
    </citation>
    <scope>NUCLEOTIDE SEQUENCE [LARGE SCALE GENOMIC DNA]</scope>
    <source>
        <strain evidence="2 3">MTCC4039</strain>
    </source>
</reference>
<proteinExistence type="predicted"/>
<feature type="region of interest" description="Disordered" evidence="1">
    <location>
        <begin position="52"/>
        <end position="73"/>
    </location>
</feature>
<gene>
    <name evidence="2" type="ORF">D3869_01620</name>
</gene>
<dbReference type="AlphaFoldDB" id="A0A4D8QYI2"/>
<dbReference type="EMBL" id="CP032345">
    <property type="protein sequence ID" value="QCO14034.1"/>
    <property type="molecule type" value="Genomic_DNA"/>
</dbReference>
<evidence type="ECO:0000313" key="2">
    <source>
        <dbReference type="EMBL" id="QCO14034.1"/>
    </source>
</evidence>